<dbReference type="Proteomes" id="UP001345013">
    <property type="component" value="Unassembled WGS sequence"/>
</dbReference>
<evidence type="ECO:0000313" key="2">
    <source>
        <dbReference type="EMBL" id="KAK5091917.1"/>
    </source>
</evidence>
<accession>A0ABR0K888</accession>
<feature type="chain" id="PRO_5046694034" evidence="1">
    <location>
        <begin position="22"/>
        <end position="125"/>
    </location>
</feature>
<feature type="signal peptide" evidence="1">
    <location>
        <begin position="1"/>
        <end position="21"/>
    </location>
</feature>
<keyword evidence="3" id="KW-1185">Reference proteome</keyword>
<dbReference type="EMBL" id="JAVRRG010000067">
    <property type="protein sequence ID" value="KAK5091917.1"/>
    <property type="molecule type" value="Genomic_DNA"/>
</dbReference>
<proteinExistence type="predicted"/>
<sequence>MHIKSSLLLGVSALLTSTVLATPPSIKFCNNDDLNKAKACTTEVIMFDTCRPVPDSNHKGDGGSNFQFVGVPANVVCEFHKTNTDCSHPEPLVVDRAGYPQSAQFNCKMMHETCYWRNYKCYYQK</sequence>
<gene>
    <name evidence="2" type="ORF">LTR24_005694</name>
</gene>
<organism evidence="2 3">
    <name type="scientific">Lithohypha guttulata</name>
    <dbReference type="NCBI Taxonomy" id="1690604"/>
    <lineage>
        <taxon>Eukaryota</taxon>
        <taxon>Fungi</taxon>
        <taxon>Dikarya</taxon>
        <taxon>Ascomycota</taxon>
        <taxon>Pezizomycotina</taxon>
        <taxon>Eurotiomycetes</taxon>
        <taxon>Chaetothyriomycetidae</taxon>
        <taxon>Chaetothyriales</taxon>
        <taxon>Trichomeriaceae</taxon>
        <taxon>Lithohypha</taxon>
    </lineage>
</organism>
<protein>
    <submittedName>
        <fullName evidence="2">Uncharacterized protein</fullName>
    </submittedName>
</protein>
<evidence type="ECO:0000256" key="1">
    <source>
        <dbReference type="SAM" id="SignalP"/>
    </source>
</evidence>
<keyword evidence="1" id="KW-0732">Signal</keyword>
<comment type="caution">
    <text evidence="2">The sequence shown here is derived from an EMBL/GenBank/DDBJ whole genome shotgun (WGS) entry which is preliminary data.</text>
</comment>
<reference evidence="2 3" key="1">
    <citation type="submission" date="2023-08" db="EMBL/GenBank/DDBJ databases">
        <title>Black Yeasts Isolated from many extreme environments.</title>
        <authorList>
            <person name="Coleine C."/>
            <person name="Stajich J.E."/>
            <person name="Selbmann L."/>
        </authorList>
    </citation>
    <scope>NUCLEOTIDE SEQUENCE [LARGE SCALE GENOMIC DNA]</scope>
    <source>
        <strain evidence="2 3">CCFEE 5885</strain>
    </source>
</reference>
<name>A0ABR0K888_9EURO</name>
<evidence type="ECO:0000313" key="3">
    <source>
        <dbReference type="Proteomes" id="UP001345013"/>
    </source>
</evidence>